<feature type="region of interest" description="Disordered" evidence="1">
    <location>
        <begin position="709"/>
        <end position="730"/>
    </location>
</feature>
<feature type="compositionally biased region" description="Polar residues" evidence="1">
    <location>
        <begin position="444"/>
        <end position="457"/>
    </location>
</feature>
<feature type="compositionally biased region" description="Low complexity" evidence="1">
    <location>
        <begin position="614"/>
        <end position="624"/>
    </location>
</feature>
<feature type="compositionally biased region" description="Polar residues" evidence="1">
    <location>
        <begin position="309"/>
        <end position="322"/>
    </location>
</feature>
<dbReference type="GO" id="GO:0006897">
    <property type="term" value="P:endocytosis"/>
    <property type="evidence" value="ECO:0007669"/>
    <property type="project" value="TreeGrafter"/>
</dbReference>
<dbReference type="GO" id="GO:0016197">
    <property type="term" value="P:endosomal transport"/>
    <property type="evidence" value="ECO:0007669"/>
    <property type="project" value="TreeGrafter"/>
</dbReference>
<feature type="compositionally biased region" description="Polar residues" evidence="1">
    <location>
        <begin position="285"/>
        <end position="294"/>
    </location>
</feature>
<dbReference type="SUPFAM" id="SSF47473">
    <property type="entry name" value="EF-hand"/>
    <property type="match status" value="1"/>
</dbReference>
<feature type="compositionally biased region" description="Low complexity" evidence="1">
    <location>
        <begin position="352"/>
        <end position="367"/>
    </location>
</feature>
<organism evidence="3 4">
    <name type="scientific">Pseudopithomyces chartarum</name>
    <dbReference type="NCBI Taxonomy" id="1892770"/>
    <lineage>
        <taxon>Eukaryota</taxon>
        <taxon>Fungi</taxon>
        <taxon>Dikarya</taxon>
        <taxon>Ascomycota</taxon>
        <taxon>Pezizomycotina</taxon>
        <taxon>Dothideomycetes</taxon>
        <taxon>Pleosporomycetidae</taxon>
        <taxon>Pleosporales</taxon>
        <taxon>Massarineae</taxon>
        <taxon>Didymosphaeriaceae</taxon>
        <taxon>Pseudopithomyces</taxon>
    </lineage>
</organism>
<feature type="compositionally biased region" description="Low complexity" evidence="1">
    <location>
        <begin position="96"/>
        <end position="115"/>
    </location>
</feature>
<accession>A0AAN6RJ18</accession>
<dbReference type="GO" id="GO:0005886">
    <property type="term" value="C:plasma membrane"/>
    <property type="evidence" value="ECO:0007669"/>
    <property type="project" value="TreeGrafter"/>
</dbReference>
<dbReference type="SMART" id="SM00027">
    <property type="entry name" value="EH"/>
    <property type="match status" value="1"/>
</dbReference>
<dbReference type="Gene3D" id="1.10.238.10">
    <property type="entry name" value="EF-hand"/>
    <property type="match status" value="1"/>
</dbReference>
<dbReference type="InterPro" id="IPR011992">
    <property type="entry name" value="EF-hand-dom_pair"/>
</dbReference>
<feature type="compositionally biased region" description="Low complexity" evidence="1">
    <location>
        <begin position="523"/>
        <end position="536"/>
    </location>
</feature>
<dbReference type="PROSITE" id="PS50031">
    <property type="entry name" value="EH"/>
    <property type="match status" value="1"/>
</dbReference>
<sequence>MSARNTPLVPQPTGDTQYNVRNAALRGASSAFSKPPVKPKPQSNTYTGGGNGALLAATKVGTGGPPRNPTPSGLQTPLRRDWTGGSTRSPARSYASPMQPLSKSNSSSNLAVSDESLLEPVPSPSNIAAKLAAARYSPMKPIPQPSAAPTMSEREANERDVFPPPGSVGNVLARIDSRQQNVATSKRREETKADPVAVARALHAGLDKPTDETPIPPTSSLVNMFEQTRPVLHKSPPSVQSPKPKRAIKLPPEPKNGEPLERQRTKTPPPVKPKPKPRSDLPPSTDGSVESTSFKALRKDTFGSPASAPKTSENVVAQTLSNRPKPPPKKRSHSRPKSEDLSRPVSRHNRRLSSSLSHHEAPSSPLSFVSAKETQDERPKPKPAIPPPRRSAKPTQGLDTVQPRPQTASPLPIPSPTRPRTQSKSTSPLPPPTRFTPPRRASVSGASTPTGSVYHSNYQRESAKAITKHMTGESLSSAIMGAALASSRNVSPARPYSPYDGLLATPPLPARKHHFNHSPFGRSPSPTKSKPAPSGKLRTTMRKDPSSSEDEEGEKYKRKGTRIMGMGRKHPNKHHEGTRKRWRDQITERERKRYEGVWAANKGLFISNSPTPPSSRESSRAPQQRPDDDPSLDVLDLVTRDIWSRSRLPEHVLEEVWDLVDSRGIGRLRREEFVVGLWLVDQRLKGRKLPVKVSDSVWGSVRGAAGLKVKVGDRHSHSHKPHKPHVVKRP</sequence>
<reference evidence="3 4" key="1">
    <citation type="submission" date="2021-02" db="EMBL/GenBank/DDBJ databases">
        <title>Genome assembly of Pseudopithomyces chartarum.</title>
        <authorList>
            <person name="Jauregui R."/>
            <person name="Singh J."/>
            <person name="Voisey C."/>
        </authorList>
    </citation>
    <scope>NUCLEOTIDE SEQUENCE [LARGE SCALE GENOMIC DNA]</scope>
    <source>
        <strain evidence="3 4">AGR01</strain>
    </source>
</reference>
<gene>
    <name evidence="3" type="ORF">GRF29_44g781279</name>
</gene>
<feature type="domain" description="EH" evidence="2">
    <location>
        <begin position="640"/>
        <end position="704"/>
    </location>
</feature>
<feature type="compositionally biased region" description="Basic residues" evidence="1">
    <location>
        <begin position="716"/>
        <end position="730"/>
    </location>
</feature>
<feature type="compositionally biased region" description="Basic residues" evidence="1">
    <location>
        <begin position="326"/>
        <end position="335"/>
    </location>
</feature>
<feature type="compositionally biased region" description="Basic residues" evidence="1">
    <location>
        <begin position="556"/>
        <end position="582"/>
    </location>
</feature>
<dbReference type="GO" id="GO:0005737">
    <property type="term" value="C:cytoplasm"/>
    <property type="evidence" value="ECO:0007669"/>
    <property type="project" value="TreeGrafter"/>
</dbReference>
<proteinExistence type="predicted"/>
<comment type="caution">
    <text evidence="3">The sequence shown here is derived from an EMBL/GenBank/DDBJ whole genome shotgun (WGS) entry which is preliminary data.</text>
</comment>
<evidence type="ECO:0000259" key="2">
    <source>
        <dbReference type="PROSITE" id="PS50031"/>
    </source>
</evidence>
<evidence type="ECO:0000313" key="3">
    <source>
        <dbReference type="EMBL" id="KAK3209824.1"/>
    </source>
</evidence>
<dbReference type="InterPro" id="IPR000261">
    <property type="entry name" value="EH_dom"/>
</dbReference>
<feature type="compositionally biased region" description="Basic and acidic residues" evidence="1">
    <location>
        <begin position="255"/>
        <end position="264"/>
    </location>
</feature>
<feature type="compositionally biased region" description="Polar residues" evidence="1">
    <location>
        <begin position="397"/>
        <end position="409"/>
    </location>
</feature>
<feature type="region of interest" description="Disordered" evidence="1">
    <location>
        <begin position="26"/>
        <end position="123"/>
    </location>
</feature>
<dbReference type="AlphaFoldDB" id="A0AAN6RJ18"/>
<feature type="region of interest" description="Disordered" evidence="1">
    <location>
        <begin position="484"/>
        <end position="585"/>
    </location>
</feature>
<name>A0AAN6RJ18_9PLEO</name>
<dbReference type="PRINTS" id="PR01217">
    <property type="entry name" value="PRICHEXTENSN"/>
</dbReference>
<evidence type="ECO:0000256" key="1">
    <source>
        <dbReference type="SAM" id="MobiDB-lite"/>
    </source>
</evidence>
<keyword evidence="4" id="KW-1185">Reference proteome</keyword>
<dbReference type="EMBL" id="WVTA01000005">
    <property type="protein sequence ID" value="KAK3209824.1"/>
    <property type="molecule type" value="Genomic_DNA"/>
</dbReference>
<dbReference type="Pfam" id="PF12763">
    <property type="entry name" value="EH"/>
    <property type="match status" value="1"/>
</dbReference>
<dbReference type="CDD" id="cd00052">
    <property type="entry name" value="EH"/>
    <property type="match status" value="1"/>
</dbReference>
<evidence type="ECO:0000313" key="4">
    <source>
        <dbReference type="Proteomes" id="UP001280581"/>
    </source>
</evidence>
<dbReference type="Proteomes" id="UP001280581">
    <property type="component" value="Unassembled WGS sequence"/>
</dbReference>
<dbReference type="PANTHER" id="PTHR11216">
    <property type="entry name" value="EH DOMAIN"/>
    <property type="match status" value="1"/>
</dbReference>
<feature type="compositionally biased region" description="Basic and acidic residues" evidence="1">
    <location>
        <begin position="152"/>
        <end position="161"/>
    </location>
</feature>
<protein>
    <recommendedName>
        <fullName evidence="2">EH domain-containing protein</fullName>
    </recommendedName>
</protein>
<feature type="region of interest" description="Disordered" evidence="1">
    <location>
        <begin position="138"/>
        <end position="457"/>
    </location>
</feature>
<feature type="region of interest" description="Disordered" evidence="1">
    <location>
        <begin position="604"/>
        <end position="632"/>
    </location>
</feature>